<dbReference type="PANTHER" id="PTHR43775">
    <property type="entry name" value="FATTY ACID SYNTHASE"/>
    <property type="match status" value="1"/>
</dbReference>
<dbReference type="InterPro" id="IPR036736">
    <property type="entry name" value="ACP-like_sf"/>
</dbReference>
<dbReference type="EMBL" id="POTY01000158">
    <property type="protein sequence ID" value="PZG14086.1"/>
    <property type="molecule type" value="Genomic_DNA"/>
</dbReference>
<evidence type="ECO:0000256" key="3">
    <source>
        <dbReference type="ARBA" id="ARBA00022679"/>
    </source>
</evidence>
<dbReference type="InterPro" id="IPR020807">
    <property type="entry name" value="PKS_DH"/>
</dbReference>
<dbReference type="Gene3D" id="3.40.50.720">
    <property type="entry name" value="NAD(P)-binding Rossmann-like Domain"/>
    <property type="match status" value="1"/>
</dbReference>
<dbReference type="InterPro" id="IPR050091">
    <property type="entry name" value="PKS_NRPS_Biosynth_Enz"/>
</dbReference>
<feature type="active site" description="Proton donor; for dehydratase activity" evidence="6">
    <location>
        <position position="1166"/>
    </location>
</feature>
<dbReference type="SMART" id="SM01294">
    <property type="entry name" value="PKS_PP_betabranch"/>
    <property type="match status" value="1"/>
</dbReference>
<gene>
    <name evidence="11" type="ORF">C1I95_22485</name>
</gene>
<dbReference type="SMART" id="SM00822">
    <property type="entry name" value="PKS_KR"/>
    <property type="match status" value="1"/>
</dbReference>
<protein>
    <submittedName>
        <fullName evidence="11">Polyketide synthase</fullName>
    </submittedName>
</protein>
<dbReference type="Gene3D" id="3.40.47.10">
    <property type="match status" value="1"/>
</dbReference>
<dbReference type="SMART" id="SM00826">
    <property type="entry name" value="PKS_DH"/>
    <property type="match status" value="1"/>
</dbReference>
<dbReference type="InterPro" id="IPR018201">
    <property type="entry name" value="Ketoacyl_synth_AS"/>
</dbReference>
<dbReference type="Gene3D" id="1.10.1200.10">
    <property type="entry name" value="ACP-like"/>
    <property type="match status" value="2"/>
</dbReference>
<dbReference type="Pfam" id="PF16197">
    <property type="entry name" value="KAsynt_C_assoc"/>
    <property type="match status" value="1"/>
</dbReference>
<evidence type="ECO:0000256" key="1">
    <source>
        <dbReference type="ARBA" id="ARBA00022450"/>
    </source>
</evidence>
<dbReference type="Pfam" id="PF14765">
    <property type="entry name" value="PS-DH"/>
    <property type="match status" value="1"/>
</dbReference>
<evidence type="ECO:0000259" key="8">
    <source>
        <dbReference type="PROSITE" id="PS50075"/>
    </source>
</evidence>
<evidence type="ECO:0000313" key="12">
    <source>
        <dbReference type="Proteomes" id="UP000248924"/>
    </source>
</evidence>
<evidence type="ECO:0000313" key="11">
    <source>
        <dbReference type="EMBL" id="PZG14086.1"/>
    </source>
</evidence>
<dbReference type="FunFam" id="1.10.1200.10:FF:000007">
    <property type="entry name" value="Probable polyketide synthase pks17"/>
    <property type="match status" value="1"/>
</dbReference>
<dbReference type="SUPFAM" id="SSF51735">
    <property type="entry name" value="NAD(P)-binding Rossmann-fold domains"/>
    <property type="match status" value="2"/>
</dbReference>
<feature type="domain" description="Carrier" evidence="8">
    <location>
        <begin position="1712"/>
        <end position="1787"/>
    </location>
</feature>
<keyword evidence="2" id="KW-0597">Phosphoprotein</keyword>
<feature type="active site" description="Proton acceptor; for dehydratase activity" evidence="6">
    <location>
        <position position="1004"/>
    </location>
</feature>
<feature type="domain" description="Ketosynthase family 3 (KS3)" evidence="9">
    <location>
        <begin position="104"/>
        <end position="527"/>
    </location>
</feature>
<dbReference type="InterPro" id="IPR016039">
    <property type="entry name" value="Thiolase-like"/>
</dbReference>
<dbReference type="GO" id="GO:0004315">
    <property type="term" value="F:3-oxoacyl-[acyl-carrier-protein] synthase activity"/>
    <property type="evidence" value="ECO:0007669"/>
    <property type="project" value="InterPro"/>
</dbReference>
<dbReference type="PANTHER" id="PTHR43775:SF51">
    <property type="entry name" value="INACTIVE PHENOLPHTHIOCEROL SYNTHESIS POLYKETIDE SYNTHASE TYPE I PKS1-RELATED"/>
    <property type="match status" value="1"/>
</dbReference>
<dbReference type="GO" id="GO:0031177">
    <property type="term" value="F:phosphopantetheine binding"/>
    <property type="evidence" value="ECO:0007669"/>
    <property type="project" value="InterPro"/>
</dbReference>
<feature type="region of interest" description="C-terminal hotdog fold" evidence="6">
    <location>
        <begin position="1105"/>
        <end position="1241"/>
    </location>
</feature>
<feature type="domain" description="Carrier" evidence="8">
    <location>
        <begin position="3"/>
        <end position="80"/>
    </location>
</feature>
<sequence>MDRETQQWLDVVRAETAAVLGRARDEVPPDGAFAELGFDSLSALELAERLADASGLELPGTLAFDYPNPAALAGYLAARADSPAPGSTQTGAAAGSPAGPDPSADPIAIVAMACRFPGGVSTPDDFWANLVEGHDGVGAFPIDRGWDPDVFDPDPEHPGTTYTRHGGFLYGAGDFDAGFFGLSPREALAADPQQRLMLETTWEALERAGIDPHRLRGSRTGVFTGVIGADYAPRLGAIPPDVGGFLLTGNASSIVSGRVSYTLGLEGPSLSIDTACSSSLVALHLAARSLRAGECTIALAGGVSVIGTPLVFTEFSRQRGLAPDGRCKPFAAAADGTGWSEGAGVLVLERLSDARRHGRPVLAILRGSAVNSDGASNGLTAPNGPSQQRLIADALADAGLQPADVDVVEAHGTGTRLGDPIEARALIDAYGPGRRRPLWLGSVKSNIGHTQAAAGVAGVIKMVLALRHDRLPRTLHVDEPTPFVDWSAGPLRLLTDAQPWPAGAVPRRAAVSSFGISGTNAHVIVEEAPPVPSPAPARPGPAPLVLSARTAAALREVARQLDGHLRDRPEQPLHEVAVAAAARTVFAHRAVVLDSAGLTDLAAGRPHPAVVAGTAAEGKLAVVFPGQGAQRPGMGRELAAADPEFAADLAEVCAAFDPYLDRPLRTVIDDEPALLDQTGYTQPALFAVEVALYRRLRRGGVRPDYVLGHSIGELTAAHVAGVVSLADAARLVAGRARLMQALPAGGAMAAIQAAPNEVEPLLADSEGRTGIAAINGPCAVVVAGPVSEVDRIVEVFAGQGRATTRLRVSHAFHSALMEPMLAEYGELAAGIDYGPPQLPVVGNEIARPVDEFTAEHWTRHVRQPVRFGQSVRWLAAQGVTRFLEVGPGGTLSAMVLDSAGGAPAPDTATGPAAVPLLRAGRAEPESFTQALARMFALGVTVDWSAVVGPGPRGELPTYPFQRQRYWLTPPTRPMLGEPVDLPAAAGLLFSGELSLLAQPWLADHRIRGVVVVPGALLAELAAAAGDRAGCPEVAELLLHEPLTLPDAGAVQTRVVVAEPGADGTRQLAVHARLADGTWTRYATGTVAPIRDSDATRLRIWPPPGAGELPTTDCYADLGAAGYDYGPVFQGLGRAWQRGVETFAEVTLPPEAAGTADRFLLHPALLDAALHALGLRADAGDELALPFSWTGLQVHSRGAAAVRARLTRTADGIEVMLADPSGVPVASIRQLALRPVDPAQLATRPASGVHELCWVPAGAEKAAVPAAGDAAIRWLEELPADAAVPDVVFAALPPGGDEPAGAVVAALELAQRWLADQRFAAARLAVVTRGATGGPPADLGHAAACGLLRTVQSENPGRLTLIDVAGDKAVPPAVLAAAAASDEPQVALVGGDVLVPRLREGGTAATPAAAWNPDGTVLITGATGALGRLVARHLLARGRARHLLLASRRGPDAPGAADLAAELDALGAASVRVVACDVADPAAVAALLAGVPAEHPLTAVLHLAGVLDDGVVAAQTPQRVAAVLRPKASGAWHLHEQTRGLDLAGFVLFSSAAGLFGAPGQAGYAAANAYLDALAALRRTKGLPAQSLAWGLWELSEGMADQVGVAGLRRMRRAGLAQLSAQAGLALLDRALAANAPLPVLAELDLTLLRGQDRRGLPSLLRGLLPADPAGAAPLPAELGVPGGVGVGGVAAAPGGLDLARTLPGLDPAEQDRVLRELVLSEVALVLGHQSSADLDPARSLPELGFDSLTAVELRNRLAAVTGLTLPATLVFDHPGVHELVAYVRGELVPERAASALGVLEDLGRLESDLSHLAMDGVARKRVAEALGRLMSFVDSSGDKIDASRDDFYDLID</sequence>
<accession>A0A2W2DQ60</accession>
<dbReference type="PROSITE" id="PS52019">
    <property type="entry name" value="PKS_MFAS_DH"/>
    <property type="match status" value="1"/>
</dbReference>
<dbReference type="InterPro" id="IPR006162">
    <property type="entry name" value="Ppantetheine_attach_site"/>
</dbReference>
<dbReference type="PROSITE" id="PS50075">
    <property type="entry name" value="CARRIER"/>
    <property type="match status" value="2"/>
</dbReference>
<dbReference type="PROSITE" id="PS00012">
    <property type="entry name" value="PHOSPHOPANTETHEINE"/>
    <property type="match status" value="2"/>
</dbReference>
<feature type="region of interest" description="Disordered" evidence="7">
    <location>
        <begin position="81"/>
        <end position="101"/>
    </location>
</feature>
<dbReference type="SMART" id="SM00827">
    <property type="entry name" value="PKS_AT"/>
    <property type="match status" value="1"/>
</dbReference>
<dbReference type="Pfam" id="PF02801">
    <property type="entry name" value="Ketoacyl-synt_C"/>
    <property type="match status" value="1"/>
</dbReference>
<dbReference type="InterPro" id="IPR057326">
    <property type="entry name" value="KR_dom"/>
</dbReference>
<dbReference type="InterPro" id="IPR036291">
    <property type="entry name" value="NAD(P)-bd_dom_sf"/>
</dbReference>
<dbReference type="Pfam" id="PF00698">
    <property type="entry name" value="Acyl_transf_1"/>
    <property type="match status" value="1"/>
</dbReference>
<feature type="domain" description="PKS/mFAS DH" evidence="10">
    <location>
        <begin position="972"/>
        <end position="1241"/>
    </location>
</feature>
<evidence type="ECO:0000259" key="10">
    <source>
        <dbReference type="PROSITE" id="PS52019"/>
    </source>
</evidence>
<dbReference type="InterPro" id="IPR013968">
    <property type="entry name" value="PKS_KR"/>
</dbReference>
<dbReference type="InterPro" id="IPR014030">
    <property type="entry name" value="Ketoacyl_synth_N"/>
</dbReference>
<dbReference type="Gene3D" id="3.30.70.3290">
    <property type="match status" value="1"/>
</dbReference>
<dbReference type="Proteomes" id="UP000248924">
    <property type="component" value="Unassembled WGS sequence"/>
</dbReference>
<organism evidence="11 12">
    <name type="scientific">Micromonospora craterilacus</name>
    <dbReference type="NCBI Taxonomy" id="1655439"/>
    <lineage>
        <taxon>Bacteria</taxon>
        <taxon>Bacillati</taxon>
        <taxon>Actinomycetota</taxon>
        <taxon>Actinomycetes</taxon>
        <taxon>Micromonosporales</taxon>
        <taxon>Micromonosporaceae</taxon>
        <taxon>Micromonospora</taxon>
    </lineage>
</organism>
<dbReference type="InterPro" id="IPR055123">
    <property type="entry name" value="SpnB-like_Rossmann"/>
</dbReference>
<dbReference type="InterPro" id="IPR014031">
    <property type="entry name" value="Ketoacyl_synth_C"/>
</dbReference>
<evidence type="ECO:0000259" key="9">
    <source>
        <dbReference type="PROSITE" id="PS52004"/>
    </source>
</evidence>
<dbReference type="GO" id="GO:0004312">
    <property type="term" value="F:fatty acid synthase activity"/>
    <property type="evidence" value="ECO:0007669"/>
    <property type="project" value="TreeGrafter"/>
</dbReference>
<comment type="caution">
    <text evidence="11">The sequence shown here is derived from an EMBL/GenBank/DDBJ whole genome shotgun (WGS) entry which is preliminary data.</text>
</comment>
<dbReference type="SUPFAM" id="SSF47336">
    <property type="entry name" value="ACP-like"/>
    <property type="match status" value="2"/>
</dbReference>
<dbReference type="Pfam" id="PF22953">
    <property type="entry name" value="SpnB_Rossmann"/>
    <property type="match status" value="1"/>
</dbReference>
<dbReference type="Pfam" id="PF08659">
    <property type="entry name" value="KR"/>
    <property type="match status" value="1"/>
</dbReference>
<dbReference type="CDD" id="cd00833">
    <property type="entry name" value="PKS"/>
    <property type="match status" value="1"/>
</dbReference>
<dbReference type="FunFam" id="3.40.47.10:FF:000019">
    <property type="entry name" value="Polyketide synthase type I"/>
    <property type="match status" value="1"/>
</dbReference>
<evidence type="ECO:0000256" key="6">
    <source>
        <dbReference type="PROSITE-ProRule" id="PRU01363"/>
    </source>
</evidence>
<dbReference type="InterPro" id="IPR020806">
    <property type="entry name" value="PKS_PP-bd"/>
</dbReference>
<dbReference type="PROSITE" id="PS00606">
    <property type="entry name" value="KS3_1"/>
    <property type="match status" value="1"/>
</dbReference>
<dbReference type="InterPro" id="IPR016035">
    <property type="entry name" value="Acyl_Trfase/lysoPLipase"/>
</dbReference>
<dbReference type="InterPro" id="IPR049900">
    <property type="entry name" value="PKS_mFAS_DH"/>
</dbReference>
<evidence type="ECO:0000256" key="5">
    <source>
        <dbReference type="ARBA" id="ARBA00023315"/>
    </source>
</evidence>
<dbReference type="SUPFAM" id="SSF52151">
    <property type="entry name" value="FabD/lysophospholipase-like"/>
    <property type="match status" value="1"/>
</dbReference>
<dbReference type="SUPFAM" id="SSF53901">
    <property type="entry name" value="Thiolase-like"/>
    <property type="match status" value="1"/>
</dbReference>
<dbReference type="GO" id="GO:0006633">
    <property type="term" value="P:fatty acid biosynthetic process"/>
    <property type="evidence" value="ECO:0007669"/>
    <property type="project" value="InterPro"/>
</dbReference>
<dbReference type="CDD" id="cd08956">
    <property type="entry name" value="KR_3_FAS_SDR_x"/>
    <property type="match status" value="1"/>
</dbReference>
<dbReference type="InterPro" id="IPR009081">
    <property type="entry name" value="PP-bd_ACP"/>
</dbReference>
<name>A0A2W2DQ60_9ACTN</name>
<dbReference type="SMART" id="SM00825">
    <property type="entry name" value="PKS_KS"/>
    <property type="match status" value="1"/>
</dbReference>
<dbReference type="InterPro" id="IPR032821">
    <property type="entry name" value="PKS_assoc"/>
</dbReference>
<dbReference type="SUPFAM" id="SSF55048">
    <property type="entry name" value="Probable ACP-binding domain of malonyl-CoA ACP transacylase"/>
    <property type="match status" value="1"/>
</dbReference>
<dbReference type="Pfam" id="PF21089">
    <property type="entry name" value="PKS_DH_N"/>
    <property type="match status" value="1"/>
</dbReference>
<keyword evidence="1" id="KW-0596">Phosphopantetheine</keyword>
<dbReference type="Gene3D" id="3.40.366.10">
    <property type="entry name" value="Malonyl-Coenzyme A Acyl Carrier Protein, domain 2"/>
    <property type="match status" value="1"/>
</dbReference>
<keyword evidence="4" id="KW-0511">Multifunctional enzyme</keyword>
<dbReference type="InterPro" id="IPR020841">
    <property type="entry name" value="PKS_Beta-ketoAc_synthase_dom"/>
</dbReference>
<feature type="region of interest" description="N-terminal hotdog fold" evidence="6">
    <location>
        <begin position="972"/>
        <end position="1093"/>
    </location>
</feature>
<dbReference type="SMART" id="SM00823">
    <property type="entry name" value="PKS_PP"/>
    <property type="match status" value="2"/>
</dbReference>
<dbReference type="InterPro" id="IPR001227">
    <property type="entry name" value="Ac_transferase_dom_sf"/>
</dbReference>
<dbReference type="InterPro" id="IPR049551">
    <property type="entry name" value="PKS_DH_C"/>
</dbReference>
<proteinExistence type="predicted"/>
<reference evidence="11 12" key="1">
    <citation type="submission" date="2018-01" db="EMBL/GenBank/DDBJ databases">
        <title>Draft genome sequence of Jishengella sp. NA12.</title>
        <authorList>
            <person name="Sahin N."/>
            <person name="Ay H."/>
            <person name="Saygin H."/>
        </authorList>
    </citation>
    <scope>NUCLEOTIDE SEQUENCE [LARGE SCALE GENOMIC DNA]</scope>
    <source>
        <strain evidence="11 12">NA12</strain>
    </source>
</reference>
<dbReference type="Pfam" id="PF00550">
    <property type="entry name" value="PP-binding"/>
    <property type="match status" value="2"/>
</dbReference>
<keyword evidence="12" id="KW-1185">Reference proteome</keyword>
<dbReference type="InterPro" id="IPR042104">
    <property type="entry name" value="PKS_dehydratase_sf"/>
</dbReference>
<dbReference type="InterPro" id="IPR014043">
    <property type="entry name" value="Acyl_transferase_dom"/>
</dbReference>
<evidence type="ECO:0000256" key="7">
    <source>
        <dbReference type="SAM" id="MobiDB-lite"/>
    </source>
</evidence>
<keyword evidence="5" id="KW-0012">Acyltransferase</keyword>
<keyword evidence="3" id="KW-0808">Transferase</keyword>
<dbReference type="Pfam" id="PF00109">
    <property type="entry name" value="ketoacyl-synt"/>
    <property type="match status" value="1"/>
</dbReference>
<dbReference type="InterPro" id="IPR049552">
    <property type="entry name" value="PKS_DH_N"/>
</dbReference>
<evidence type="ECO:0000256" key="2">
    <source>
        <dbReference type="ARBA" id="ARBA00022553"/>
    </source>
</evidence>
<dbReference type="Gene3D" id="3.10.129.110">
    <property type="entry name" value="Polyketide synthase dehydratase"/>
    <property type="match status" value="1"/>
</dbReference>
<dbReference type="PROSITE" id="PS52004">
    <property type="entry name" value="KS3_2"/>
    <property type="match status" value="1"/>
</dbReference>
<dbReference type="OrthoDB" id="3406074at2"/>
<dbReference type="InterPro" id="IPR016036">
    <property type="entry name" value="Malonyl_transacylase_ACP-bd"/>
</dbReference>
<evidence type="ECO:0000256" key="4">
    <source>
        <dbReference type="ARBA" id="ARBA00023268"/>
    </source>
</evidence>